<evidence type="ECO:0000256" key="2">
    <source>
        <dbReference type="ARBA" id="ARBA00022692"/>
    </source>
</evidence>
<feature type="domain" description="G-protein coupled receptors family 1 profile" evidence="10">
    <location>
        <begin position="12"/>
        <end position="283"/>
    </location>
</feature>
<evidence type="ECO:0000313" key="11">
    <source>
        <dbReference type="EMBL" id="CAI9730889.1"/>
    </source>
</evidence>
<dbReference type="PROSITE" id="PS00237">
    <property type="entry name" value="G_PROTEIN_RECEP_F1_1"/>
    <property type="match status" value="1"/>
</dbReference>
<evidence type="ECO:0000256" key="3">
    <source>
        <dbReference type="ARBA" id="ARBA00022989"/>
    </source>
</evidence>
<accession>A0AA36BBC3</accession>
<dbReference type="GO" id="GO:0005886">
    <property type="term" value="C:plasma membrane"/>
    <property type="evidence" value="ECO:0007669"/>
    <property type="project" value="TreeGrafter"/>
</dbReference>
<reference evidence="11" key="1">
    <citation type="submission" date="2023-08" db="EMBL/GenBank/DDBJ databases">
        <authorList>
            <person name="Alioto T."/>
            <person name="Alioto T."/>
            <person name="Gomez Garrido J."/>
        </authorList>
    </citation>
    <scope>NUCLEOTIDE SEQUENCE</scope>
</reference>
<dbReference type="EMBL" id="OX597825">
    <property type="protein sequence ID" value="CAI9730889.1"/>
    <property type="molecule type" value="Genomic_DNA"/>
</dbReference>
<keyword evidence="7 8" id="KW-0807">Transducer</keyword>
<feature type="transmembrane region" description="Helical" evidence="9">
    <location>
        <begin position="33"/>
        <end position="59"/>
    </location>
</feature>
<dbReference type="PANTHER" id="PTHR45695:SF9">
    <property type="entry name" value="LEUCOKININ RECEPTOR"/>
    <property type="match status" value="1"/>
</dbReference>
<dbReference type="AlphaFoldDB" id="A0AA36BBC3"/>
<dbReference type="PRINTS" id="PR01157">
    <property type="entry name" value="P2YPURNOCPTR"/>
</dbReference>
<protein>
    <submittedName>
        <fullName evidence="11">Neuropeptide receptor 15-like</fullName>
    </submittedName>
</protein>
<dbReference type="CDD" id="cd00637">
    <property type="entry name" value="7tm_classA_rhodopsin-like"/>
    <property type="match status" value="1"/>
</dbReference>
<gene>
    <name evidence="11" type="ORF">OCTVUL_1B006511</name>
</gene>
<keyword evidence="3 9" id="KW-1133">Transmembrane helix</keyword>
<evidence type="ECO:0000256" key="5">
    <source>
        <dbReference type="ARBA" id="ARBA00023136"/>
    </source>
</evidence>
<dbReference type="PRINTS" id="PR00237">
    <property type="entry name" value="GPCRRHODOPSN"/>
</dbReference>
<keyword evidence="4 8" id="KW-0297">G-protein coupled receptor</keyword>
<dbReference type="SUPFAM" id="SSF81321">
    <property type="entry name" value="Family A G protein-coupled receptor-like"/>
    <property type="match status" value="1"/>
</dbReference>
<feature type="transmembrane region" description="Helical" evidence="9">
    <location>
        <begin position="262"/>
        <end position="286"/>
    </location>
</feature>
<keyword evidence="6 8" id="KW-0675">Receptor</keyword>
<evidence type="ECO:0000256" key="1">
    <source>
        <dbReference type="ARBA" id="ARBA00004141"/>
    </source>
</evidence>
<dbReference type="PANTHER" id="PTHR45695">
    <property type="entry name" value="LEUCOKININ RECEPTOR-RELATED"/>
    <property type="match status" value="1"/>
</dbReference>
<sequence>MFFIIGATGFFGNLLVIYSVISDRKMRSSVTNLLITNLALADLSTLISGVPDIVLFILNRGWLLGEIPCKLHRFAMVTSLYVSVLSLCAVCIERYIGIIHPFEAHIVCNRRRIICVICIVWFISLVTGLPPLLFNTVMHDKSKDSVGFCRMRFPTNSFLYFMIYKFGEFFLYYFAPLLLQMVLYCIITKQLFLGSEHLHRPVVMTWTETGNRTERSSDALQARKGVVKMLIISVLVYFISYSPIEIMLFYKMISPHAFKDHWSYHVIAIVIAYVNSSANPILYSIFSQNFRRRFNAILCGHEEKNRHMTATSTNSRMWRLTSLRSATTEV</sequence>
<proteinExistence type="inferred from homology"/>
<organism evidence="11 12">
    <name type="scientific">Octopus vulgaris</name>
    <name type="common">Common octopus</name>
    <dbReference type="NCBI Taxonomy" id="6645"/>
    <lineage>
        <taxon>Eukaryota</taxon>
        <taxon>Metazoa</taxon>
        <taxon>Spiralia</taxon>
        <taxon>Lophotrochozoa</taxon>
        <taxon>Mollusca</taxon>
        <taxon>Cephalopoda</taxon>
        <taxon>Coleoidea</taxon>
        <taxon>Octopodiformes</taxon>
        <taxon>Octopoda</taxon>
        <taxon>Incirrata</taxon>
        <taxon>Octopodidae</taxon>
        <taxon>Octopus</taxon>
    </lineage>
</organism>
<dbReference type="Pfam" id="PF00001">
    <property type="entry name" value="7tm_1"/>
    <property type="match status" value="1"/>
</dbReference>
<comment type="subcellular location">
    <subcellularLocation>
        <location evidence="1">Membrane</location>
        <topology evidence="1">Multi-pass membrane protein</topology>
    </subcellularLocation>
</comment>
<keyword evidence="12" id="KW-1185">Reference proteome</keyword>
<evidence type="ECO:0000313" key="12">
    <source>
        <dbReference type="Proteomes" id="UP001162480"/>
    </source>
</evidence>
<feature type="transmembrane region" description="Helical" evidence="9">
    <location>
        <begin position="113"/>
        <end position="134"/>
    </location>
</feature>
<evidence type="ECO:0000256" key="7">
    <source>
        <dbReference type="ARBA" id="ARBA00023224"/>
    </source>
</evidence>
<dbReference type="InterPro" id="IPR017452">
    <property type="entry name" value="GPCR_Rhodpsn_7TM"/>
</dbReference>
<comment type="similarity">
    <text evidence="8">Belongs to the G-protein coupled receptor 1 family.</text>
</comment>
<dbReference type="Gene3D" id="1.20.1070.10">
    <property type="entry name" value="Rhodopsin 7-helix transmembrane proteins"/>
    <property type="match status" value="1"/>
</dbReference>
<evidence type="ECO:0000256" key="8">
    <source>
        <dbReference type="RuleBase" id="RU000688"/>
    </source>
</evidence>
<evidence type="ECO:0000256" key="4">
    <source>
        <dbReference type="ARBA" id="ARBA00023040"/>
    </source>
</evidence>
<keyword evidence="5 9" id="KW-0472">Membrane</keyword>
<evidence type="ECO:0000256" key="6">
    <source>
        <dbReference type="ARBA" id="ARBA00023170"/>
    </source>
</evidence>
<name>A0AA36BBC3_OCTVU</name>
<evidence type="ECO:0000256" key="9">
    <source>
        <dbReference type="SAM" id="Phobius"/>
    </source>
</evidence>
<feature type="transmembrane region" description="Helical" evidence="9">
    <location>
        <begin position="230"/>
        <end position="250"/>
    </location>
</feature>
<feature type="transmembrane region" description="Helical" evidence="9">
    <location>
        <begin position="71"/>
        <end position="92"/>
    </location>
</feature>
<feature type="transmembrane region" description="Helical" evidence="9">
    <location>
        <begin position="6"/>
        <end position="21"/>
    </location>
</feature>
<dbReference type="InterPro" id="IPR000276">
    <property type="entry name" value="GPCR_Rhodpsn"/>
</dbReference>
<dbReference type="GO" id="GO:0004930">
    <property type="term" value="F:G protein-coupled receptor activity"/>
    <property type="evidence" value="ECO:0007669"/>
    <property type="project" value="UniProtKB-KW"/>
</dbReference>
<dbReference type="Proteomes" id="UP001162480">
    <property type="component" value="Chromosome 12"/>
</dbReference>
<evidence type="ECO:0000259" key="10">
    <source>
        <dbReference type="PROSITE" id="PS50262"/>
    </source>
</evidence>
<keyword evidence="2 8" id="KW-0812">Transmembrane</keyword>
<dbReference type="PROSITE" id="PS50262">
    <property type="entry name" value="G_PROTEIN_RECEP_F1_2"/>
    <property type="match status" value="1"/>
</dbReference>